<name>A0ABY5X977_ERWPY</name>
<accession>A0ABY5X977</accession>
<reference evidence="4" key="1">
    <citation type="submission" date="2022-07" db="EMBL/GenBank/DDBJ databases">
        <title>Genetic diversity of Erwinia pyrifoliae.</title>
        <authorList>
            <person name="Park D.S."/>
            <person name="Ham H."/>
        </authorList>
    </citation>
    <scope>NUCLEOTIDE SEQUENCE</scope>
    <source>
        <strain evidence="4">CP201486</strain>
    </source>
</reference>
<proteinExistence type="inferred from homology"/>
<evidence type="ECO:0000256" key="1">
    <source>
        <dbReference type="ARBA" id="ARBA00022729"/>
    </source>
</evidence>
<feature type="chain" id="PRO_5045071541" evidence="3">
    <location>
        <begin position="22"/>
        <end position="259"/>
    </location>
</feature>
<keyword evidence="1 3" id="KW-0732">Signal</keyword>
<dbReference type="Proteomes" id="UP001058553">
    <property type="component" value="Chromosome"/>
</dbReference>
<protein>
    <submittedName>
        <fullName evidence="4">Fimbrial protein</fullName>
    </submittedName>
</protein>
<evidence type="ECO:0000256" key="2">
    <source>
        <dbReference type="ARBA" id="ARBA00049989"/>
    </source>
</evidence>
<feature type="signal peptide" evidence="3">
    <location>
        <begin position="1"/>
        <end position="21"/>
    </location>
</feature>
<sequence length="259" mass="26974">MKKTLMTLALAATVASGSAMAWTASGAGGHIELSGKFKPAVKKTPWEVMAGSGSANLIGEVQNGQKVTEIEITKAIPILGIRTKSTDLFTGGAGFNPQIDFNGDVGTDKVSKGVGELTLAVTGMDGNKIGTLKAPFTMIGVGYRKPRDGAGSVSALASYSSGKGFFGGLPKSMQHTYPIDKIEATANMLIPGVSSNFSHSGAEITGYASMDFTASEYDYSAYYVSGITSDSKIQFELNALLPSGEVEWKASLPIVVTYS</sequence>
<evidence type="ECO:0000256" key="3">
    <source>
        <dbReference type="SAM" id="SignalP"/>
    </source>
</evidence>
<dbReference type="GeneID" id="92238562"/>
<keyword evidence="5" id="KW-1185">Reference proteome</keyword>
<gene>
    <name evidence="4" type="ORF">NYP84_01355</name>
</gene>
<dbReference type="InterPro" id="IPR003467">
    <property type="entry name" value="Fimbrial_K88_FaeH"/>
</dbReference>
<evidence type="ECO:0000313" key="5">
    <source>
        <dbReference type="Proteomes" id="UP001058553"/>
    </source>
</evidence>
<evidence type="ECO:0000313" key="4">
    <source>
        <dbReference type="EMBL" id="UWS33892.1"/>
    </source>
</evidence>
<dbReference type="RefSeq" id="WP_012666633.1">
    <property type="nucleotide sequence ID" value="NZ_CP023567.1"/>
</dbReference>
<comment type="similarity">
    <text evidence="2">Belongs to the fimbrial K88 protein family.</text>
</comment>
<organism evidence="4 5">
    <name type="scientific">Erwinia pyrifoliae</name>
    <dbReference type="NCBI Taxonomy" id="79967"/>
    <lineage>
        <taxon>Bacteria</taxon>
        <taxon>Pseudomonadati</taxon>
        <taxon>Pseudomonadota</taxon>
        <taxon>Gammaproteobacteria</taxon>
        <taxon>Enterobacterales</taxon>
        <taxon>Erwiniaceae</taxon>
        <taxon>Erwinia</taxon>
    </lineage>
</organism>
<dbReference type="Pfam" id="PF02432">
    <property type="entry name" value="Fimbrial_K88"/>
    <property type="match status" value="1"/>
</dbReference>
<dbReference type="EMBL" id="CP103445">
    <property type="protein sequence ID" value="UWS33892.1"/>
    <property type="molecule type" value="Genomic_DNA"/>
</dbReference>